<feature type="transmembrane region" description="Helical" evidence="9">
    <location>
        <begin position="188"/>
        <end position="211"/>
    </location>
</feature>
<feature type="transmembrane region" description="Helical" evidence="9">
    <location>
        <begin position="149"/>
        <end position="167"/>
    </location>
</feature>
<dbReference type="GO" id="GO:0005886">
    <property type="term" value="C:plasma membrane"/>
    <property type="evidence" value="ECO:0007669"/>
    <property type="project" value="UniProtKB-SubCell"/>
</dbReference>
<dbReference type="GO" id="GO:1902815">
    <property type="term" value="P:N,N'-diacetylchitobiose import"/>
    <property type="evidence" value="ECO:0007669"/>
    <property type="project" value="TreeGrafter"/>
</dbReference>
<evidence type="ECO:0000256" key="1">
    <source>
        <dbReference type="ARBA" id="ARBA00004651"/>
    </source>
</evidence>
<evidence type="ECO:0000256" key="3">
    <source>
        <dbReference type="ARBA" id="ARBA00022475"/>
    </source>
</evidence>
<evidence type="ECO:0000256" key="5">
    <source>
        <dbReference type="ARBA" id="ARBA00022692"/>
    </source>
</evidence>
<protein>
    <recommendedName>
        <fullName evidence="8">Permease IIC component</fullName>
    </recommendedName>
</protein>
<evidence type="ECO:0000313" key="11">
    <source>
        <dbReference type="EMBL" id="CUP06976.1"/>
    </source>
</evidence>
<dbReference type="PROSITE" id="PS51105">
    <property type="entry name" value="PTS_EIIC_TYPE_3"/>
    <property type="match status" value="1"/>
</dbReference>
<keyword evidence="5 9" id="KW-0812">Transmembrane</keyword>
<dbReference type="AlphaFoldDB" id="A0A174K975"/>
<evidence type="ECO:0000256" key="6">
    <source>
        <dbReference type="ARBA" id="ARBA00022989"/>
    </source>
</evidence>
<dbReference type="PIRSF" id="PIRSF006351">
    <property type="entry name" value="PTS_EIIC-Cellobiose"/>
    <property type="match status" value="1"/>
</dbReference>
<feature type="transmembrane region" description="Helical" evidence="9">
    <location>
        <begin position="231"/>
        <end position="253"/>
    </location>
</feature>
<keyword evidence="7 8" id="KW-0472">Membrane</keyword>
<evidence type="ECO:0000256" key="9">
    <source>
        <dbReference type="SAM" id="Phobius"/>
    </source>
</evidence>
<feature type="transmembrane region" description="Helical" evidence="9">
    <location>
        <begin position="299"/>
        <end position="320"/>
    </location>
</feature>
<dbReference type="Pfam" id="PF02378">
    <property type="entry name" value="PTS_EIIC"/>
    <property type="match status" value="1"/>
</dbReference>
<evidence type="ECO:0000256" key="2">
    <source>
        <dbReference type="ARBA" id="ARBA00022448"/>
    </source>
</evidence>
<evidence type="ECO:0000256" key="8">
    <source>
        <dbReference type="PIRNR" id="PIRNR006351"/>
    </source>
</evidence>
<dbReference type="InterPro" id="IPR004796">
    <property type="entry name" value="PTS_IIC_cello"/>
</dbReference>
<dbReference type="PANTHER" id="PTHR33989:SF4">
    <property type="entry name" value="PTS SYSTEM N,N'-DIACETYLCHITOBIOSE-SPECIFIC EIIC COMPONENT"/>
    <property type="match status" value="1"/>
</dbReference>
<keyword evidence="11" id="KW-0808">Transferase</keyword>
<keyword evidence="6 9" id="KW-1133">Transmembrane helix</keyword>
<dbReference type="InterPro" id="IPR051088">
    <property type="entry name" value="PTS_Sugar-EIIC/EIIB"/>
</dbReference>
<feature type="transmembrane region" description="Helical" evidence="9">
    <location>
        <begin position="112"/>
        <end position="129"/>
    </location>
</feature>
<dbReference type="InterPro" id="IPR004501">
    <property type="entry name" value="PTS_EIIC_3"/>
</dbReference>
<name>A0A174K975_9CLOT</name>
<proteinExistence type="predicted"/>
<comment type="subcellular location">
    <subcellularLocation>
        <location evidence="1">Cell membrane</location>
        <topology evidence="1">Multi-pass membrane protein</topology>
    </subcellularLocation>
</comment>
<feature type="domain" description="PTS EIIC type-3" evidence="10">
    <location>
        <begin position="9"/>
        <end position="428"/>
    </location>
</feature>
<organism evidence="11 12">
    <name type="scientific">Clostridium disporicum</name>
    <dbReference type="NCBI Taxonomy" id="84024"/>
    <lineage>
        <taxon>Bacteria</taxon>
        <taxon>Bacillati</taxon>
        <taxon>Bacillota</taxon>
        <taxon>Clostridia</taxon>
        <taxon>Eubacteriales</taxon>
        <taxon>Clostridiaceae</taxon>
        <taxon>Clostridium</taxon>
    </lineage>
</organism>
<feature type="transmembrane region" description="Helical" evidence="9">
    <location>
        <begin position="74"/>
        <end position="100"/>
    </location>
</feature>
<keyword evidence="4 8" id="KW-0762">Sugar transport</keyword>
<dbReference type="NCBIfam" id="TIGR00410">
    <property type="entry name" value="lacE"/>
    <property type="match status" value="1"/>
</dbReference>
<reference evidence="11 12" key="1">
    <citation type="submission" date="2015-09" db="EMBL/GenBank/DDBJ databases">
        <authorList>
            <consortium name="Pathogen Informatics"/>
        </authorList>
    </citation>
    <scope>NUCLEOTIDE SEQUENCE [LARGE SCALE GENOMIC DNA]</scope>
    <source>
        <strain evidence="11 12">2789STDY5834856</strain>
    </source>
</reference>
<evidence type="ECO:0000256" key="4">
    <source>
        <dbReference type="ARBA" id="ARBA00022597"/>
    </source>
</evidence>
<dbReference type="RefSeq" id="WP_207642912.1">
    <property type="nucleotide sequence ID" value="NZ_CABIXQ010000025.1"/>
</dbReference>
<dbReference type="InterPro" id="IPR003352">
    <property type="entry name" value="PTS_EIIC"/>
</dbReference>
<keyword evidence="2 8" id="KW-0813">Transport</keyword>
<feature type="transmembrane region" description="Helical" evidence="9">
    <location>
        <begin position="32"/>
        <end position="54"/>
    </location>
</feature>
<evidence type="ECO:0000313" key="12">
    <source>
        <dbReference type="Proteomes" id="UP000095594"/>
    </source>
</evidence>
<sequence length="448" mass="48025">MMEKFQAFMEKYFVPLATKLNGQRHVAAVRDAFTLSFPLTMGGSLVILINYVLLSPDGFVASILHLDKLIPNLADYQAIFTPIINGTTSILAIIIAFLTAYELAGNMGGDKLLSGITSLSCYFIMYPTAQEFVNGGSGLSTTYFGAQGLFVSLLVGLVVGELITRLSKNKRLRIAMPEMVPPAVSKSFNLLIPIIMVLGLAGLANFIFLKVTPDGIQALVYNVIQAPLQSLGSSMGTILTFVVVQQLLWVLGIHGPNTLSALRSIIFAEQGLINLEYTVAAGTAWGAPYPVNWGSINDAFGNIGGSGATLGLILAIFLVGRKNKAQYEISKMALAPGLFNINEPIIFGLPIVMNPIYVIPFILAPVVCNIIGYLCVAVFEIIPPVAYSVAWTTPGFLIPFLGSGANNFLSLLIGILCLGVSTLIYMPFVMVSAKAAQKDDDLEVEEVV</sequence>
<dbReference type="GO" id="GO:0009401">
    <property type="term" value="P:phosphoenolpyruvate-dependent sugar phosphotransferase system"/>
    <property type="evidence" value="ECO:0007669"/>
    <property type="project" value="InterPro"/>
</dbReference>
<keyword evidence="3 8" id="KW-1003">Cell membrane</keyword>
<comment type="function">
    <text evidence="8">The phosphoenolpyruvate-dependent sugar phosphotransferase system (PTS), a major carbohydrate active -transport system, catalyzes the phosphorylation of incoming sugar substrates concomitant with their translocation across the cell membrane.</text>
</comment>
<dbReference type="Proteomes" id="UP000095594">
    <property type="component" value="Unassembled WGS sequence"/>
</dbReference>
<dbReference type="EMBL" id="CYZX01000025">
    <property type="protein sequence ID" value="CUP06976.1"/>
    <property type="molecule type" value="Genomic_DNA"/>
</dbReference>
<gene>
    <name evidence="11" type="primary">chbC_2</name>
    <name evidence="11" type="ORF">ERS852471_02925</name>
</gene>
<evidence type="ECO:0000259" key="10">
    <source>
        <dbReference type="PROSITE" id="PS51105"/>
    </source>
</evidence>
<evidence type="ECO:0000256" key="7">
    <source>
        <dbReference type="ARBA" id="ARBA00023136"/>
    </source>
</evidence>
<accession>A0A174K975</accession>
<dbReference type="PANTHER" id="PTHR33989">
    <property type="match status" value="1"/>
</dbReference>
<feature type="transmembrane region" description="Helical" evidence="9">
    <location>
        <begin position="408"/>
        <end position="428"/>
    </location>
</feature>
<dbReference type="GO" id="GO:0008982">
    <property type="term" value="F:protein-N(PI)-phosphohistidine-sugar phosphotransferase activity"/>
    <property type="evidence" value="ECO:0007669"/>
    <property type="project" value="UniProtKB-UniRule"/>
</dbReference>